<feature type="chain" id="PRO_5023242699" description="Transmembrane protein gp41" evidence="33">
    <location>
        <begin position="509"/>
        <end position="831"/>
    </location>
</feature>
<evidence type="ECO:0000259" key="37">
    <source>
        <dbReference type="Pfam" id="PF00517"/>
    </source>
</evidence>
<keyword evidence="19 33" id="KW-1043">Host membrane</keyword>
<keyword evidence="16 33" id="KW-0732">Signal</keyword>
<evidence type="ECO:0000256" key="11">
    <source>
        <dbReference type="ARBA" id="ARBA00022581"/>
    </source>
</evidence>
<dbReference type="FunFam" id="1.20.5.490:FF:000001">
    <property type="entry name" value="Envelope glycoprotein gp160"/>
    <property type="match status" value="1"/>
</dbReference>
<feature type="disulfide bond" evidence="33">
    <location>
        <begin position="216"/>
        <end position="245"/>
    </location>
</feature>
<sequence length="831" mass="94270">MRVRGIRRNCQRLWRWGIMLLGILMICSATEKLWVTVYYGVPVWKEATTTLFCASDAKGYETEVHNVWATHACVPTDPNPQEIALENVTENFNMWKNNMVEQMHEDIISLWDQSLKPCVKLTPLCVTLNCTDLRNTTNTNNSSREMLEKGEMKNCSFNITSSIRDKMQKEYALFYKLDIVPIDKDNASYRLISCNTSVITQACPKVTFEPIPIHYCAPAGFAILKCKDKKFNGTGPCTNVSTVQCTHGIRPVVSTQLLLNGSLAEEEVVIRSENFTNNAKTILVQLKEAVEINCTRPNNNTRRSITIGPGKAFYTTDIIGDIRQAHCNISRTKWNNTLQQIVKKLKEQFRNKTISFKQSSGGDLEIVTHSFNCGGEFFYCNTTQLFNSTWGSNNTEEPNNTGGNDTITLPCRLKQIINMWQEVGKAMYAPPIRGQIRCSSNITGLLLTRDGGNRNETNGNGTEIFRPGGGDMRDNWRSELYKYKVVKIEPLGVAPTKAKRRVVQREKRAVGLGAMFLGFLGAAGSTMGAASMTLTVQARLLLSGIVQQQNNLLRAIEAQQHLLQLTVWGIKQLQARVLAVERYLKDQQLLGIWGCSGKLICTTAVPWNTSWSNKSLDDIWDNMTWMEWEREISNYTSLIYTLIEESQNQQEKNEQELLELDKWASLWNWFTITNWLWYIKIFIMIVGGLVGLRIVFTVLSIVNRVRQGYSPLSFQTHLPAPRGPDRPEGIEEEGGERDRDTSGRLVNGFLAIFWVDLRSLCLFLYHRLRDLLLIVTRIVELLGRSAISLFNAAAIVVAEGTDRVIEVAQRIFRAILHIPTRIRQGLERLLL</sequence>
<comment type="subcellular location">
    <subcellularLocation>
        <location evidence="3">Host cell membrane</location>
        <topology evidence="3">Peripheral membrane protein</topology>
    </subcellularLocation>
    <subcellularLocation>
        <location evidence="1">Host cell membrane</location>
        <topology evidence="1">Single-pass type I membrane protein</topology>
    </subcellularLocation>
    <subcellularLocation>
        <location evidence="2">Host endosome membrane</location>
        <topology evidence="2">Peripheral membrane protein</topology>
    </subcellularLocation>
    <subcellularLocation>
        <location evidence="5">Host endosome membrane</location>
        <topology evidence="5">Single-pass type I membrane protein</topology>
    </subcellularLocation>
    <subcellularLocation>
        <location evidence="6">Virion membrane</location>
        <topology evidence="6">Peripheral membrane protein</topology>
    </subcellularLocation>
    <subcellularLocation>
        <location evidence="4">Virion membrane</location>
        <topology evidence="4">Single-pass type I membrane protein</topology>
    </subcellularLocation>
</comment>
<evidence type="ECO:0000256" key="19">
    <source>
        <dbReference type="ARBA" id="ARBA00022870"/>
    </source>
</evidence>
<keyword evidence="20 33" id="KW-0261">Viral envelope protein</keyword>
<dbReference type="GO" id="GO:0019031">
    <property type="term" value="C:viral envelope"/>
    <property type="evidence" value="ECO:0007669"/>
    <property type="project" value="UniProtKB-KW"/>
</dbReference>
<evidence type="ECO:0000256" key="8">
    <source>
        <dbReference type="ARBA" id="ARBA00022510"/>
    </source>
</evidence>
<evidence type="ECO:0000256" key="9">
    <source>
        <dbReference type="ARBA" id="ARBA00022511"/>
    </source>
</evidence>
<evidence type="ECO:0000256" key="23">
    <source>
        <dbReference type="ARBA" id="ARBA00023046"/>
    </source>
</evidence>
<keyword evidence="22 33" id="KW-1133">Transmembrane helix</keyword>
<evidence type="ECO:0000256" key="25">
    <source>
        <dbReference type="ARBA" id="ARBA00023136"/>
    </source>
</evidence>
<dbReference type="InterPro" id="IPR000328">
    <property type="entry name" value="GP41-like"/>
</dbReference>
<evidence type="ECO:0000256" key="13">
    <source>
        <dbReference type="ARBA" id="ARBA00022685"/>
    </source>
</evidence>
<dbReference type="GO" id="GO:0044175">
    <property type="term" value="C:host cell endosome membrane"/>
    <property type="evidence" value="ECO:0007669"/>
    <property type="project" value="UniProtKB-SubCell"/>
</dbReference>
<evidence type="ECO:0000256" key="16">
    <source>
        <dbReference type="ARBA" id="ARBA00022729"/>
    </source>
</evidence>
<keyword evidence="29 33" id="KW-0899">Viral immunoevasion</keyword>
<evidence type="ECO:0000256" key="7">
    <source>
        <dbReference type="ARBA" id="ARBA00022506"/>
    </source>
</evidence>
<feature type="coiled-coil region" evidence="33">
    <location>
        <begin position="630"/>
        <end position="664"/>
    </location>
</feature>
<keyword evidence="30 33" id="KW-0449">Lipoprotein</keyword>
<evidence type="ECO:0000256" key="18">
    <source>
        <dbReference type="ARBA" id="ARBA00022844"/>
    </source>
</evidence>
<evidence type="ECO:0000256" key="30">
    <source>
        <dbReference type="ARBA" id="ARBA00023288"/>
    </source>
</evidence>
<keyword evidence="24 33" id="KW-0175">Coiled coil</keyword>
<evidence type="ECO:0000256" key="15">
    <source>
        <dbReference type="ARBA" id="ARBA00022703"/>
    </source>
</evidence>
<evidence type="ECO:0000256" key="2">
    <source>
        <dbReference type="ARBA" id="ARBA00004433"/>
    </source>
</evidence>
<evidence type="ECO:0000256" key="17">
    <source>
        <dbReference type="ARBA" id="ARBA00022804"/>
    </source>
</evidence>
<keyword evidence="14 33" id="KW-0812">Transmembrane</keyword>
<dbReference type="CDD" id="cd09909">
    <property type="entry name" value="HIV-1-like_HR1-HR2"/>
    <property type="match status" value="1"/>
</dbReference>
<evidence type="ECO:0000256" key="3">
    <source>
        <dbReference type="ARBA" id="ARBA00004505"/>
    </source>
</evidence>
<comment type="domain">
    <text evidence="33">The CD4-binding region is targeted by the antibody b12.</text>
</comment>
<dbReference type="EMBL" id="HQ217534">
    <property type="protein sequence ID" value="AEN24133.1"/>
    <property type="molecule type" value="Genomic_RNA"/>
</dbReference>
<dbReference type="FunFam" id="2.170.40.20:FF:000003">
    <property type="entry name" value="Envelope glycoprotein gp160"/>
    <property type="match status" value="1"/>
</dbReference>
<evidence type="ECO:0000256" key="27">
    <source>
        <dbReference type="ARBA" id="ARBA00023157"/>
    </source>
</evidence>
<feature type="domain" description="Human immunodeficiency virus 1 envelope glycoprotein Gp120" evidence="36">
    <location>
        <begin position="33"/>
        <end position="508"/>
    </location>
</feature>
<evidence type="ECO:0000256" key="1">
    <source>
        <dbReference type="ARBA" id="ARBA00004402"/>
    </source>
</evidence>
<dbReference type="GO" id="GO:0020002">
    <property type="term" value="C:host cell plasma membrane"/>
    <property type="evidence" value="ECO:0007669"/>
    <property type="project" value="UniProtKB-SubCell"/>
</dbReference>
<comment type="function">
    <text evidence="33">Transmembrane protein gp41: Acts as a class I viral fusion protein. Under the current model, the protein has at least 3 conformational states: pre-fusion native state, pre-hairpin intermediate state, and post-fusion hairpin state. During fusion of viral and target intracellular membranes, the coiled coil regions (heptad repeats) assume a trimer-of-hairpins structure, positioning the fusion peptide in close proximity to the C-terminal region of the ectodomain. The formation of this structure appears to drive apposition and subsequent fusion of viral and target cell membranes. Complete fusion occurs in host cell endosomes and is dynamin-dependent, however some lipid transfer might occur at the plasma membrane. The virus undergoes clathrin-dependent internalization long before endosomal fusion, thus minimizing the surface exposure of conserved viral epitopes during fusion and reducing the efficacy of inhibitors targeting these epitopes. Membranes fusion leads to delivery of the nucleocapsid into the cytoplasm.</text>
</comment>
<feature type="region of interest" description="Fusion peptide" evidence="33">
    <location>
        <begin position="509"/>
        <end position="529"/>
    </location>
</feature>
<keyword evidence="23 33" id="KW-1039">Host endosome</keyword>
<evidence type="ECO:0000256" key="35">
    <source>
        <dbReference type="SAM" id="MobiDB-lite"/>
    </source>
</evidence>
<keyword evidence="28 33" id="KW-0325">Glycoprotein</keyword>
<feature type="region of interest" description="Disordered" evidence="35">
    <location>
        <begin position="716"/>
        <end position="740"/>
    </location>
</feature>
<comment type="domain">
    <text evidence="33">The YXXL motif is involved in determining the exact site of viral release at the surface of infected mononuclear cells and promotes endocytosis. YXXL and di-leucine endocytosis motifs interact directly or indirectly with the clathrin adapter complexes, opperate independently, and their activities are not additive.</text>
</comment>
<keyword evidence="8 33" id="KW-1170">Fusion of virus membrane with host endosomal membrane</keyword>
<keyword evidence="7 33" id="KW-1168">Fusion of virus membrane with host membrane</keyword>
<dbReference type="GO" id="GO:1903911">
    <property type="term" value="P:positive regulation of receptor clustering"/>
    <property type="evidence" value="ECO:0007669"/>
    <property type="project" value="UniProtKB-UniRule"/>
</dbReference>
<dbReference type="SUPFAM" id="SSF58069">
    <property type="entry name" value="Virus ectodomain"/>
    <property type="match status" value="1"/>
</dbReference>
<comment type="similarity">
    <text evidence="33">Belongs to the HIV-1 env protein family.</text>
</comment>
<keyword evidence="13 33" id="KW-0165">Cleavage on pair of basic residues</keyword>
<feature type="compositionally biased region" description="Low complexity" evidence="35">
    <location>
        <begin position="454"/>
        <end position="463"/>
    </location>
</feature>
<feature type="disulfide bond" evidence="33">
    <location>
        <begin position="226"/>
        <end position="237"/>
    </location>
</feature>
<accession>G3DJ87</accession>
<comment type="subunit">
    <text evidence="33">The mature envelope protein (Env) consists of a homotrimer of non-covalently associated gp120-gp41 heterodimers. The resulting complex protrudes from the virus surface as a spike. There seems to be as few as 10 spikes on the average virion. Surface protein gp120 interacts with host CD4, CCR5 and CXCR4. Gp120 also interacts with the C-type lectins CD209/DC-SIGN and CLEC4M/DC-SIGNR (collectively referred to as DC-SIGN(R)). Gp120 and gp41 interact with GalCer. Gp120 interacts with host ITGA4/ITGB7 complex; on CD4+ T-cells, this interaction results in rapid activation of integrin ITGAL/LFA-1, which facilitates efficient cell-to-cell spreading of HIV-1. Gp120 interacts with cell-associated heparan sulfate; this interaction increases virus infectivity on permissive cells and may be involved in infection of CD4- cells.</text>
</comment>
<evidence type="ECO:0000256" key="21">
    <source>
        <dbReference type="ARBA" id="ARBA00022890"/>
    </source>
</evidence>
<evidence type="ECO:0000256" key="33">
    <source>
        <dbReference type="HAMAP-Rule" id="MF_04083"/>
    </source>
</evidence>
<feature type="topological domain" description="Cytoplasmic" evidence="33">
    <location>
        <begin position="703"/>
        <end position="831"/>
    </location>
</feature>
<comment type="caution">
    <text evidence="33 34">Lacks conserved residue(s) required for the propagation of feature annotation.</text>
</comment>
<protein>
    <recommendedName>
        <fullName evidence="33">Envelope glycoprotein gp160</fullName>
    </recommendedName>
    <alternativeName>
        <fullName evidence="33">Env polyprotein</fullName>
    </alternativeName>
    <component>
        <recommendedName>
            <fullName evidence="33">Surface protein gp120</fullName>
            <shortName evidence="33">SU</shortName>
        </recommendedName>
        <alternativeName>
            <fullName evidence="33">Glycoprotein 120</fullName>
            <shortName evidence="33">gp120</shortName>
        </alternativeName>
    </component>
    <component>
        <recommendedName>
            <fullName evidence="33">Transmembrane protein gp41</fullName>
            <shortName evidence="33">TM</shortName>
        </recommendedName>
        <alternativeName>
            <fullName evidence="33">Glycoprotein 41</fullName>
            <shortName evidence="33">gp41</shortName>
        </alternativeName>
    </component>
</protein>
<dbReference type="GO" id="GO:0019064">
    <property type="term" value="P:fusion of virus membrane with host plasma membrane"/>
    <property type="evidence" value="ECO:0007669"/>
    <property type="project" value="UniProtKB-UniRule"/>
</dbReference>
<feature type="short sequence motif" description="Di-leucine internalization motif" evidence="33">
    <location>
        <begin position="830"/>
        <end position="831"/>
    </location>
</feature>
<feature type="lipid moiety-binding region" description="S-palmitoyl cysteine; by host" evidence="33">
    <location>
        <position position="761"/>
    </location>
</feature>
<keyword evidence="27 33" id="KW-1015">Disulfide bond</keyword>
<keyword evidence="31 33" id="KW-1160">Virus entry into host cell</keyword>
<dbReference type="GO" id="GO:0005198">
    <property type="term" value="F:structural molecule activity"/>
    <property type="evidence" value="ECO:0007669"/>
    <property type="project" value="UniProtKB-UniRule"/>
</dbReference>
<dbReference type="Gene3D" id="2.170.40.20">
    <property type="entry name" value="Human immunodeficiency virus 1, Gp160, envelope glycoprotein"/>
    <property type="match status" value="2"/>
</dbReference>
<dbReference type="GO" id="GO:0075512">
    <property type="term" value="P:clathrin-dependent endocytosis of virus by host cell"/>
    <property type="evidence" value="ECO:0007669"/>
    <property type="project" value="UniProtKB-UniRule"/>
</dbReference>
<feature type="short sequence motif" description="YXXL motif; contains endocytosis signal" evidence="33">
    <location>
        <begin position="709"/>
        <end position="712"/>
    </location>
</feature>
<evidence type="ECO:0000259" key="36">
    <source>
        <dbReference type="Pfam" id="PF00516"/>
    </source>
</evidence>
<feature type="transmembrane region" description="Helical" evidence="34">
    <location>
        <begin position="675"/>
        <end position="702"/>
    </location>
</feature>
<feature type="region of interest" description="V2" evidence="33">
    <location>
        <begin position="155"/>
        <end position="194"/>
    </location>
</feature>
<dbReference type="HAMAP" id="MF_04083">
    <property type="entry name" value="HIV_ENV"/>
    <property type="match status" value="1"/>
</dbReference>
<comment type="subcellular location">
    <molecule>Transmembrane protein gp41</molecule>
    <subcellularLocation>
        <location evidence="33">Virion membrane</location>
        <topology evidence="33">Single-pass type I membrane protein</topology>
    </subcellularLocation>
    <subcellularLocation>
        <location evidence="33">Host cell membrane</location>
        <topology evidence="33">Single-pass type I membrane protein</topology>
    </subcellularLocation>
    <subcellularLocation>
        <location evidence="33">Host endosome membrane</location>
        <topology evidence="33">Single-pass type I membrane protein</topology>
    </subcellularLocation>
    <text evidence="33">It is probably concentrated at the site of budding and incorporated into the virions possibly by contacts between the cytoplasmic tail of Env and the N-terminus of Gag.</text>
</comment>
<evidence type="ECO:0000313" key="38">
    <source>
        <dbReference type="EMBL" id="AEN24133.1"/>
    </source>
</evidence>
<comment type="domain">
    <text evidence="33">The membrane proximal external region (MPER) present in gp41 is a tryptophan-rich region recognized by the antibodies 2F5, Z13, and 4E10. MPER seems to play a role in fusion.</text>
</comment>
<dbReference type="InterPro" id="IPR036377">
    <property type="entry name" value="Gp120_core_sf"/>
</dbReference>
<keyword evidence="21 33" id="KW-1164">Virus endocytosis by host</keyword>
<evidence type="ECO:0000256" key="32">
    <source>
        <dbReference type="ARBA" id="ARBA00062028"/>
    </source>
</evidence>
<comment type="PTM">
    <text evidence="33">Palmitoylation of the transmembrane protein and of Env polyprotein (prior to its proteolytic cleavage) is essential for their association with host cell membrane lipid rafts. Palmitoylation is therefore required for envelope trafficking to classical lipid rafts, but not for viral replication.</text>
</comment>
<organism evidence="38">
    <name type="scientific">Human immunodeficiency virus type 1</name>
    <name type="common">HIV-1</name>
    <dbReference type="NCBI Taxonomy" id="11676"/>
    <lineage>
        <taxon>Viruses</taxon>
        <taxon>Riboviria</taxon>
        <taxon>Pararnavirae</taxon>
        <taxon>Artverviricota</taxon>
        <taxon>Revtraviricetes</taxon>
        <taxon>Ortervirales</taxon>
        <taxon>Retroviridae</taxon>
        <taxon>Orthoretrovirinae</taxon>
        <taxon>Lentivirus</taxon>
        <taxon>Lentivirus humimdef1</taxon>
    </lineage>
</organism>
<evidence type="ECO:0000256" key="14">
    <source>
        <dbReference type="ARBA" id="ARBA00022692"/>
    </source>
</evidence>
<feature type="region of interest" description="Disordered" evidence="35">
    <location>
        <begin position="449"/>
        <end position="469"/>
    </location>
</feature>
<comment type="miscellaneous">
    <text evidence="33">HIV-1 lineages are divided in three main groups, M (for Major), O (for Outlier), and N (for New, or Non-M, Non-O). The vast majority of strains found worldwide belong to the group M. Group O seems to be endemic to and largely confined to Cameroon and neighboring countries in West Central Africa, where these viruses represent a small minority of HIV-1 strains. The group N is represented by a limited number of isolates from Cameroonian persons. The group M is further subdivided in 9 clades or subtypes (A to D, F to H, J and K).</text>
</comment>
<dbReference type="GO" id="GO:0019062">
    <property type="term" value="P:virion attachment to host cell"/>
    <property type="evidence" value="ECO:0007669"/>
    <property type="project" value="UniProtKB-UniRule"/>
</dbReference>
<evidence type="ECO:0000256" key="6">
    <source>
        <dbReference type="ARBA" id="ARBA00004650"/>
    </source>
</evidence>
<comment type="miscellaneous">
    <text evidence="33">Inhibitors targeting HIV-1 viral envelope proteins are used as antiretroviral drugs. Attachment of virions to the cell surface via non-specific interactions and CD4 binding can be blocked by inhibitors that include cyanovirin-N, cyclotriazadisulfonamide analogs, PRO 2000, TNX 355 and PRO 542. In addition, BMS 806 can block CD4-induced conformational changes. Env interactions with the coreceptor molecules can be targeted by CCR5 antagonists including SCH-D, maraviroc (UK 427857) and aplaviroc (GW 873140), and the CXCR4 antagonist AMD 070. Fusion of viral and cellular membranes can be inhibited by peptides such as enfuvirtide and tifuvirtide (T 1249). Resistance to inhibitors associated with mutations in Env are observed. Most of the time, single mutations confer only a modest reduction in drug susceptibility. Combination of several mutations is usually required to develop a high-level drug resistance.</text>
</comment>
<evidence type="ECO:0000256" key="31">
    <source>
        <dbReference type="ARBA" id="ARBA00023296"/>
    </source>
</evidence>
<dbReference type="Pfam" id="PF00516">
    <property type="entry name" value="GP120"/>
    <property type="match status" value="1"/>
</dbReference>
<comment type="domain">
    <text evidence="33">Some of the most genetically diverse regions of the viral genome are present in Env. They are called variable regions 1 through 5 (V1 through V5). Coreceptor usage of gp120 is determined mainly by the primary structure of the third variable region (V3) in the outer domain of gp120. The sequence of V3 determines which coreceptor, CCR5 and/or CXCR4 (corresponding to R5/macrophage, X4/T cell and R5X4/T cell and macrophage tropism), is used to trigger the fusion potential of the Env complex, and hence which cells the virus can infect. Binding to CCR5 involves a region adjacent in addition to V3.</text>
</comment>
<feature type="region of interest" description="CD4-binding loop" evidence="33">
    <location>
        <begin position="359"/>
        <end position="369"/>
    </location>
</feature>
<comment type="function">
    <text evidence="33">Envelope glycoprotein gp160: Oligomerizes in the host endoplasmic reticulum into predominantly trimers. In a second time, gp160 transits in the host Golgi, where glycosylation is completed. The precursor is then proteolytically cleaved in the trans-Golgi and thereby activated by cellular furin or furin-like proteases to produce gp120 and gp41.</text>
</comment>
<keyword evidence="18 33" id="KW-0946">Virion</keyword>
<dbReference type="GO" id="GO:0016020">
    <property type="term" value="C:membrane"/>
    <property type="evidence" value="ECO:0007669"/>
    <property type="project" value="UniProtKB-UniRule"/>
</dbReference>
<feature type="chain" id="PRO_5023242700" description="Envelope glycoprotein gp160" evidence="33">
    <location>
        <begin position="32"/>
        <end position="831"/>
    </location>
</feature>
<dbReference type="GO" id="GO:0052031">
    <property type="term" value="P:symbiont-mediated perturbation of host defense response"/>
    <property type="evidence" value="ECO:0007669"/>
    <property type="project" value="UniProtKB-UniRule"/>
</dbReference>
<feature type="region of interest" description="MPER; binding to GalCer" evidence="33">
    <location>
        <begin position="659"/>
        <end position="680"/>
    </location>
</feature>
<evidence type="ECO:0000256" key="22">
    <source>
        <dbReference type="ARBA" id="ARBA00022989"/>
    </source>
</evidence>
<evidence type="ECO:0000256" key="28">
    <source>
        <dbReference type="ARBA" id="ARBA00023180"/>
    </source>
</evidence>
<dbReference type="SUPFAM" id="SSF56502">
    <property type="entry name" value="gp120 core"/>
    <property type="match status" value="2"/>
</dbReference>
<evidence type="ECO:0000256" key="29">
    <source>
        <dbReference type="ARBA" id="ARBA00023280"/>
    </source>
</evidence>
<keyword evidence="11 33" id="KW-0945">Host-virus interaction</keyword>
<dbReference type="GO" id="GO:1903908">
    <property type="term" value="P:positive regulation of plasma membrane raft polarization"/>
    <property type="evidence" value="ECO:0007669"/>
    <property type="project" value="UniProtKB-UniRule"/>
</dbReference>
<name>G3DJ87_HV1</name>
<dbReference type="Gene3D" id="1.20.5.490">
    <property type="entry name" value="Single helix bin"/>
    <property type="match status" value="1"/>
</dbReference>
<keyword evidence="9 33" id="KW-1032">Host cell membrane</keyword>
<evidence type="ECO:0000256" key="10">
    <source>
        <dbReference type="ARBA" id="ARBA00022570"/>
    </source>
</evidence>
<dbReference type="Gene3D" id="1.10.287.210">
    <property type="match status" value="1"/>
</dbReference>
<dbReference type="InterPro" id="IPR037527">
    <property type="entry name" value="Gp160"/>
</dbReference>
<keyword evidence="10 33" id="KW-1165">Clathrin-mediated endocytosis of virus by host</keyword>
<comment type="function">
    <text evidence="33">Surface protein gp120: Attaches the virus to the host lymphoid cell by binding to the primary receptor CD4. This interaction induces a structural rearrangement creating a high affinity binding site for a chemokine coreceptor like CXCR4 and/or CCR5. Acts as a ligand for CD209/DC-SIGN and CLEC4M/DC-SIGNR, which are respectively found on dendritic cells (DCs), and on endothelial cells of liver sinusoids and lymph node sinuses. These interactions allow capture of viral particles at mucosal surfaces by these cells and subsequent transmission to permissive cells. HIV subverts the migration properties of dendritic cells to gain access to CD4+ T-cells in lymph nodes. Virus transmission to permissive T-cells occurs either in trans (without DCs infection, through viral capture and transmission), or in cis (following DCs productive infection, through the usual CD4-gp120 interaction), thereby inducing a robust infection. In trans infection, bound virions remain infectious over days and it is proposed that they are not degraded, but protected in non-lysosomal acidic organelles within the DCs close to the cell membrane thus contributing to the viral infectious potential during DCs' migration from the periphery to the lymphoid tissues. On arrival at lymphoid tissues, intact virions recycle back to DCs' cell surface allowing virus transmission to CD4+ T-cells.</text>
</comment>
<dbReference type="GO" id="GO:0055036">
    <property type="term" value="C:virion membrane"/>
    <property type="evidence" value="ECO:0007669"/>
    <property type="project" value="UniProtKB-SubCell"/>
</dbReference>
<comment type="PTM">
    <text evidence="33">Highly glycosylated by host. The high number of glycan on the protein is reffered to as 'glycan shield' because it contributes to hide protein sequence from adaptive immune system.</text>
</comment>
<dbReference type="GO" id="GO:0019082">
    <property type="term" value="P:viral protein processing"/>
    <property type="evidence" value="ECO:0007669"/>
    <property type="project" value="UniProtKB-UniRule"/>
</dbReference>
<comment type="PTM">
    <text evidence="33">Specific enzymatic cleavages in vivo yield mature proteins. Envelope glycoproteins are synthesized as a inactive precursor that is heavily N-glycosylated and processed likely by host cell furin in the Golgi to yield the mature SU and TM proteins. The cleavage site between SU and TM requires the minimal sequence [KR]-X-[KR]-R. About 2 of the 9 disulfide bonds of gp41 are reduced by P4HB/PDI, following binding to CD4 receptor.</text>
</comment>
<feature type="region of interest" description="Immunosuppression" evidence="33">
    <location>
        <begin position="571"/>
        <end position="589"/>
    </location>
</feature>
<feature type="site" description="Cleavage; by host furin" evidence="33">
    <location>
        <begin position="508"/>
        <end position="509"/>
    </location>
</feature>
<comment type="domain">
    <text evidence="33 34">The 17 amino acids long immunosuppressive region is present in many retroviral envelope proteins. Synthetic peptides derived from this relatively conserved sequence inhibit immune function in vitro and in vivo.</text>
</comment>
<dbReference type="FunFam" id="1.10.287.210:FF:000001">
    <property type="entry name" value="Envelope glycoprotein gp160"/>
    <property type="match status" value="1"/>
</dbReference>
<keyword evidence="12 33" id="KW-1162">Viral penetration into host cytoplasm</keyword>
<feature type="disulfide bond" evidence="33">
    <location>
        <begin position="595"/>
        <end position="601"/>
    </location>
</feature>
<feature type="domain" description="Retroviral envelope protein GP41-like" evidence="37">
    <location>
        <begin position="527"/>
        <end position="716"/>
    </location>
</feature>
<evidence type="ECO:0000256" key="24">
    <source>
        <dbReference type="ARBA" id="ARBA00023054"/>
    </source>
</evidence>
<evidence type="ECO:0000256" key="20">
    <source>
        <dbReference type="ARBA" id="ARBA00022879"/>
    </source>
</evidence>
<keyword evidence="15 33" id="KW-0053">Apoptosis</keyword>
<evidence type="ECO:0000256" key="5">
    <source>
        <dbReference type="ARBA" id="ARBA00004578"/>
    </source>
</evidence>
<feature type="transmembrane region" description="Helical" evidence="34">
    <location>
        <begin position="20"/>
        <end position="41"/>
    </location>
</feature>
<dbReference type="InterPro" id="IPR000777">
    <property type="entry name" value="HIV1_Gp120"/>
</dbReference>
<proteinExistence type="inferred from homology"/>
<reference evidence="38" key="2">
    <citation type="journal article" date="2011" name="PLoS Pathog.">
        <title>Recurrent Signature Patterns in HIV-1 B Clade Envelope Glycoproteins Associated with either Early or Chronic Infections.</title>
        <authorList>
            <person name="Gnanakaran S."/>
            <person name="Bhattacharya T."/>
            <person name="Daniels M."/>
            <person name="Keele B.F."/>
            <person name="Hraber P.T."/>
            <person name="Lapedes A.S."/>
            <person name="Shen T."/>
            <person name="Gaschen B."/>
            <person name="Krishnamoorthy M."/>
            <person name="Li H."/>
            <person name="Decker J.M."/>
            <person name="Salazar-Gonzalez J.F."/>
            <person name="Wang S."/>
            <person name="Jiang C."/>
            <person name="Gao F."/>
            <person name="Swanstrom R."/>
            <person name="Anderson J.A."/>
            <person name="Ping L.H."/>
            <person name="Cohen M.S."/>
            <person name="Markowitz M."/>
            <person name="Goepfert P.A."/>
            <person name="Saag M.S."/>
            <person name="Eron J.J."/>
            <person name="Hicks C.B."/>
            <person name="Blattner W.A."/>
            <person name="Tomaras G.D."/>
            <person name="Asmal M."/>
            <person name="Letvin N.L."/>
            <person name="Gilbert P.B."/>
            <person name="Decamp A.C."/>
            <person name="Magaret C.A."/>
            <person name="Schief W.R."/>
            <person name="Ban Y.E."/>
            <person name="Zhang M."/>
            <person name="Soderberg K.A."/>
            <person name="Sodroski J.G."/>
            <person name="Haynes B.F."/>
            <person name="Shaw G.M."/>
            <person name="Hahn B.H."/>
            <person name="Korber B."/>
        </authorList>
    </citation>
    <scope>NUCLEOTIDE SEQUENCE</scope>
    <source>
        <strain evidence="38">ROCH4447_C2</strain>
    </source>
</reference>
<evidence type="ECO:0000256" key="4">
    <source>
        <dbReference type="ARBA" id="ARBA00004563"/>
    </source>
</evidence>
<keyword evidence="25 33" id="KW-0472">Membrane</keyword>
<evidence type="ECO:0000256" key="34">
    <source>
        <dbReference type="RuleBase" id="RU363095"/>
    </source>
</evidence>
<dbReference type="Pfam" id="PF00517">
    <property type="entry name" value="GP41"/>
    <property type="match status" value="1"/>
</dbReference>
<reference evidence="38" key="1">
    <citation type="submission" date="2010-08" db="EMBL/GenBank/DDBJ databases">
        <authorList>
            <person name="Gnanakaran G."/>
            <person name="Keele B."/>
            <person name="Li H."/>
            <person name="Wang S."/>
            <person name="Williamson C."/>
            <person name="Gao F."/>
            <person name="Swanstrom R."/>
            <person name="Cohen M."/>
            <person name="Daniels M."/>
            <person name="Hraber P."/>
            <person name="Gaschen B."/>
            <person name="Ashmal M."/>
            <person name="Letvin N."/>
            <person name="Haynes B."/>
            <person name="Hahn B."/>
            <person name="Shaw G."/>
            <person name="Bhattacharya T."/>
            <person name="Korber B."/>
        </authorList>
    </citation>
    <scope>NUCLEOTIDE SEQUENCE</scope>
    <source>
        <strain evidence="38">ROCH4447_C2</strain>
    </source>
</reference>
<evidence type="ECO:0000256" key="12">
    <source>
        <dbReference type="ARBA" id="ARBA00022595"/>
    </source>
</evidence>
<dbReference type="GO" id="GO:0039654">
    <property type="term" value="P:fusion of virus membrane with host endosome membrane"/>
    <property type="evidence" value="ECO:0007669"/>
    <property type="project" value="UniProtKB-UniRule"/>
</dbReference>
<feature type="disulfide bond" evidence="33">
    <location>
        <begin position="53"/>
        <end position="73"/>
    </location>
</feature>
<dbReference type="FunFam" id="2.170.40.20:FF:000001">
    <property type="entry name" value="Envelope glycoprotein gp160"/>
    <property type="match status" value="1"/>
</dbReference>
<keyword evidence="26 33" id="KW-0564">Palmitate</keyword>
<comment type="subunit">
    <text evidence="32">The mature envelope protein (Env) consists of a homotrimer of non-covalently associated gp120-gp41 heterodimers. The resulting complex protrudes from the virus surface as a spike. There seems to be as few as 10 spikes on the average virion. Interacts with host CD4, CCR5 and CXCR4. Gp120 also interacts with the C-type lectins CD209/DC-SIGN and CLEC4M/DC-SIGNR (collectively referred to as DC-SIGN(R)). Gp120 and gp41 interact with GalCer. Gp120 interacts with host ITGA4/ITGB7 complex; on CD4+ T-cells, this interaction results in rapid activation of integrin ITGAL/LFA-1, which facilitates efficient cell-to-cell spreading of HIV-1. Gp120 interacts with cell-associated heparan sulfate; this interaction increases virus infectivity on permissive cells and may be involved in infection of CD4- cells.</text>
</comment>
<keyword evidence="17 33" id="KW-1161">Viral attachment to host cell</keyword>
<evidence type="ECO:0000256" key="26">
    <source>
        <dbReference type="ARBA" id="ARBA00023139"/>
    </source>
</evidence>
<comment type="subcellular location">
    <molecule>Surface protein gp120</molecule>
    <subcellularLocation>
        <location evidence="33">Virion membrane</location>
        <topology evidence="33">Peripheral membrane protein</topology>
    </subcellularLocation>
    <subcellularLocation>
        <location evidence="33">Host cell membrane</location>
        <topology evidence="33">Peripheral membrane protein</topology>
    </subcellularLocation>
    <subcellularLocation>
        <location evidence="33">Host endosome membrane</location>
        <topology evidence="33">Single-pass type I membrane protein</topology>
    </subcellularLocation>
    <text evidence="33">The surface protein is not anchored to the viral envelope, but associates with the extravirion surface through its binding to TM. It is probably concentrated at the site of budding and incorporated into the virions possibly by contacts between the cytoplasmic tail of Env and the N-terminus of Gag.</text>
</comment>
<gene>
    <name evidence="33 38" type="primary">env</name>
</gene>
<organismHost>
    <name type="scientific">Homo sapiens</name>
    <name type="common">Human</name>
    <dbReference type="NCBI Taxonomy" id="9606"/>
</organismHost>